<dbReference type="PANTHER" id="PTHR43157:SF31">
    <property type="entry name" value="PHOSPHATIDYLINOSITOL-GLYCAN BIOSYNTHESIS CLASS F PROTEIN"/>
    <property type="match status" value="1"/>
</dbReference>
<evidence type="ECO:0000313" key="2">
    <source>
        <dbReference type="EMBL" id="CUX62230.1"/>
    </source>
</evidence>
<dbReference type="PRINTS" id="PR00081">
    <property type="entry name" value="GDHRDH"/>
</dbReference>
<gene>
    <name evidence="2" type="ORF">AGR7C_pAt0190</name>
</gene>
<dbReference type="InterPro" id="IPR036291">
    <property type="entry name" value="NAD(P)-bd_dom_sf"/>
</dbReference>
<keyword evidence="1" id="KW-0560">Oxidoreductase</keyword>
<protein>
    <submittedName>
        <fullName evidence="2">Short-chain dehydrogenase/reductase SDR</fullName>
    </submittedName>
</protein>
<dbReference type="Pfam" id="PF00106">
    <property type="entry name" value="adh_short"/>
    <property type="match status" value="1"/>
</dbReference>
<dbReference type="Proteomes" id="UP000191987">
    <property type="component" value="Unassembled WGS sequence"/>
</dbReference>
<evidence type="ECO:0000256" key="1">
    <source>
        <dbReference type="ARBA" id="ARBA00023002"/>
    </source>
</evidence>
<dbReference type="EMBL" id="FBWG01000049">
    <property type="protein sequence ID" value="CUX62230.1"/>
    <property type="molecule type" value="Genomic_DNA"/>
</dbReference>
<proteinExistence type="predicted"/>
<organism evidence="2 3">
    <name type="scientific">Agrobacterium deltaense Zutra 3/1</name>
    <dbReference type="NCBI Taxonomy" id="1183427"/>
    <lineage>
        <taxon>Bacteria</taxon>
        <taxon>Pseudomonadati</taxon>
        <taxon>Pseudomonadota</taxon>
        <taxon>Alphaproteobacteria</taxon>
        <taxon>Hyphomicrobiales</taxon>
        <taxon>Rhizobiaceae</taxon>
        <taxon>Rhizobium/Agrobacterium group</taxon>
        <taxon>Agrobacterium</taxon>
    </lineage>
</organism>
<evidence type="ECO:0000313" key="3">
    <source>
        <dbReference type="Proteomes" id="UP000191987"/>
    </source>
</evidence>
<reference evidence="2 3" key="1">
    <citation type="submission" date="2016-01" db="EMBL/GenBank/DDBJ databases">
        <authorList>
            <person name="Oliw E.H."/>
        </authorList>
    </citation>
    <scope>NUCLEOTIDE SEQUENCE [LARGE SCALE GENOMIC DNA]</scope>
    <source>
        <strain evidence="2 3">Zutra 3-1</strain>
    </source>
</reference>
<accession>A0A1S7S4F8</accession>
<name>A0A1S7S4F8_9HYPH</name>
<dbReference type="PANTHER" id="PTHR43157">
    <property type="entry name" value="PHOSPHATIDYLINOSITOL-GLYCAN BIOSYNTHESIS CLASS F PROTEIN-RELATED"/>
    <property type="match status" value="1"/>
</dbReference>
<dbReference type="GO" id="GO:0016491">
    <property type="term" value="F:oxidoreductase activity"/>
    <property type="evidence" value="ECO:0007669"/>
    <property type="project" value="UniProtKB-KW"/>
</dbReference>
<dbReference type="AlphaFoldDB" id="A0A1S7S4F8"/>
<dbReference type="SUPFAM" id="SSF51735">
    <property type="entry name" value="NAD(P)-binding Rossmann-fold domains"/>
    <property type="match status" value="1"/>
</dbReference>
<sequence length="318" mass="34600">MDICQLMDTVDEYQPNAVLHMSARSKVLITGATDGIGQLAAIELARLGADLILTARNERKAEATLKLIEAAAPNTAVDVVYADFSDLGSVVAAGRTIAARHPDINVLINNAGLHAFQQRVTKDGFAEMIAVNYFAPWLLTMTLRETLVRSPYARIVTVASEASRRSGAFDFEADLLDTTPFTARGSSRVYGRSKLLDIMFSMELARQLKGTGVTVNCLDPGFNVTSLGRELGFSGPLARILKWLRIGDPVRGAGIIVRLASDPEFGVETGLYISVRNAKTLTPIAPANSDDKCRQLWVFTAAILDRFLKNNEGRVRKS</sequence>
<dbReference type="InterPro" id="IPR002347">
    <property type="entry name" value="SDR_fam"/>
</dbReference>
<dbReference type="Gene3D" id="3.40.50.720">
    <property type="entry name" value="NAD(P)-binding Rossmann-like Domain"/>
    <property type="match status" value="1"/>
</dbReference>